<keyword evidence="1" id="KW-0472">Membrane</keyword>
<proteinExistence type="predicted"/>
<keyword evidence="1" id="KW-1133">Transmembrane helix</keyword>
<name>A0A078AY65_STYLE</name>
<evidence type="ECO:0000313" key="3">
    <source>
        <dbReference type="Proteomes" id="UP000039865"/>
    </source>
</evidence>
<feature type="transmembrane region" description="Helical" evidence="1">
    <location>
        <begin position="282"/>
        <end position="300"/>
    </location>
</feature>
<evidence type="ECO:0000256" key="1">
    <source>
        <dbReference type="SAM" id="Phobius"/>
    </source>
</evidence>
<keyword evidence="1" id="KW-0812">Transmembrane</keyword>
<feature type="transmembrane region" description="Helical" evidence="1">
    <location>
        <begin position="200"/>
        <end position="220"/>
    </location>
</feature>
<evidence type="ECO:0008006" key="4">
    <source>
        <dbReference type="Google" id="ProtNLM"/>
    </source>
</evidence>
<organism evidence="2 3">
    <name type="scientific">Stylonychia lemnae</name>
    <name type="common">Ciliate</name>
    <dbReference type="NCBI Taxonomy" id="5949"/>
    <lineage>
        <taxon>Eukaryota</taxon>
        <taxon>Sar</taxon>
        <taxon>Alveolata</taxon>
        <taxon>Ciliophora</taxon>
        <taxon>Intramacronucleata</taxon>
        <taxon>Spirotrichea</taxon>
        <taxon>Stichotrichia</taxon>
        <taxon>Sporadotrichida</taxon>
        <taxon>Oxytrichidae</taxon>
        <taxon>Stylonychinae</taxon>
        <taxon>Stylonychia</taxon>
    </lineage>
</organism>
<feature type="transmembrane region" description="Helical" evidence="1">
    <location>
        <begin position="154"/>
        <end position="180"/>
    </location>
</feature>
<dbReference type="EMBL" id="CCKQ01014003">
    <property type="protein sequence ID" value="CDW85733.1"/>
    <property type="molecule type" value="Genomic_DNA"/>
</dbReference>
<evidence type="ECO:0000313" key="2">
    <source>
        <dbReference type="EMBL" id="CDW85733.1"/>
    </source>
</evidence>
<reference evidence="2 3" key="1">
    <citation type="submission" date="2014-06" db="EMBL/GenBank/DDBJ databases">
        <authorList>
            <person name="Swart Estienne"/>
        </authorList>
    </citation>
    <scope>NUCLEOTIDE SEQUENCE [LARGE SCALE GENOMIC DNA]</scope>
    <source>
        <strain evidence="2 3">130c</strain>
    </source>
</reference>
<keyword evidence="3" id="KW-1185">Reference proteome</keyword>
<protein>
    <recommendedName>
        <fullName evidence="4">Transmembrane protein</fullName>
    </recommendedName>
</protein>
<accession>A0A078AY65</accession>
<gene>
    <name evidence="2" type="primary">Contig7529.g8038</name>
    <name evidence="2" type="ORF">STYLEM_14819</name>
</gene>
<dbReference type="AlphaFoldDB" id="A0A078AY65"/>
<dbReference type="InParanoid" id="A0A078AY65"/>
<sequence>MTPSPSRSQEIFEDNQSFLTSSDQEIYDYHSDQSNLCVEYLLTKAFDRKYQDEDGLFDNLLTLGVSIFIYPFCLLKEFHKIRVKLTSQIIIQSDHWKFHLFDDWYENKVESDFFKKTSLMNSVPEFCFTFHFEIFFLIVHQYTRVKRRIQNAKIVSITTNLIILGYSVAYSVLCLSSSIVFKDFRETVDDTNETVKANGYLVNGMIVVVTLLQIPFKFFVSKEFLFIMYDELRNCGLSNKVDQMQKKVYGNLGYTQQSIRQISAQHYQIVREPYLKLSKKEYYILTTSIFLIDCVLVGILKSDLRDQYGGSGRFIQYMTNVTSAIIQPLVVYCCSGYFYYKACLKFEIKQVSNSDFIQLFSKKMRLFALGFAYLGLVLAIYYTFIVVFNISSDGHGSLEPI</sequence>
<feature type="transmembrane region" description="Helical" evidence="1">
    <location>
        <begin position="320"/>
        <end position="340"/>
    </location>
</feature>
<feature type="transmembrane region" description="Helical" evidence="1">
    <location>
        <begin position="56"/>
        <end position="75"/>
    </location>
</feature>
<dbReference type="Proteomes" id="UP000039865">
    <property type="component" value="Unassembled WGS sequence"/>
</dbReference>
<feature type="transmembrane region" description="Helical" evidence="1">
    <location>
        <begin position="366"/>
        <end position="390"/>
    </location>
</feature>